<dbReference type="Proteomes" id="UP001054252">
    <property type="component" value="Unassembled WGS sequence"/>
</dbReference>
<evidence type="ECO:0000313" key="1">
    <source>
        <dbReference type="EMBL" id="GKU87683.1"/>
    </source>
</evidence>
<dbReference type="AlphaFoldDB" id="A0AAV5HFU3"/>
<name>A0AAV5HFU3_9ROSI</name>
<keyword evidence="2" id="KW-1185">Reference proteome</keyword>
<dbReference type="PANTHER" id="PTHR35121:SF4">
    <property type="entry name" value="SWIM-TYPE DOMAIN-CONTAINING PROTEIN"/>
    <property type="match status" value="1"/>
</dbReference>
<accession>A0AAV5HFU3</accession>
<dbReference type="PANTHER" id="PTHR35121">
    <property type="entry name" value="HOMEODOMAIN PROTEIN 8, PUTATIVE-RELATED"/>
    <property type="match status" value="1"/>
</dbReference>
<reference evidence="1 2" key="1">
    <citation type="journal article" date="2021" name="Commun. Biol.">
        <title>The genome of Shorea leprosula (Dipterocarpaceae) highlights the ecological relevance of drought in aseasonal tropical rainforests.</title>
        <authorList>
            <person name="Ng K.K.S."/>
            <person name="Kobayashi M.J."/>
            <person name="Fawcett J.A."/>
            <person name="Hatakeyama M."/>
            <person name="Paape T."/>
            <person name="Ng C.H."/>
            <person name="Ang C.C."/>
            <person name="Tnah L.H."/>
            <person name="Lee C.T."/>
            <person name="Nishiyama T."/>
            <person name="Sese J."/>
            <person name="O'Brien M.J."/>
            <person name="Copetti D."/>
            <person name="Mohd Noor M.I."/>
            <person name="Ong R.C."/>
            <person name="Putra M."/>
            <person name="Sireger I.Z."/>
            <person name="Indrioko S."/>
            <person name="Kosugi Y."/>
            <person name="Izuno A."/>
            <person name="Isagi Y."/>
            <person name="Lee S.L."/>
            <person name="Shimizu K.K."/>
        </authorList>
    </citation>
    <scope>NUCLEOTIDE SEQUENCE [LARGE SCALE GENOMIC DNA]</scope>
    <source>
        <strain evidence="1">214</strain>
    </source>
</reference>
<protein>
    <submittedName>
        <fullName evidence="1">Uncharacterized protein</fullName>
    </submittedName>
</protein>
<dbReference type="EMBL" id="BPVZ01000002">
    <property type="protein sequence ID" value="GKU87683.1"/>
    <property type="molecule type" value="Genomic_DNA"/>
</dbReference>
<organism evidence="1 2">
    <name type="scientific">Rubroshorea leprosula</name>
    <dbReference type="NCBI Taxonomy" id="152421"/>
    <lineage>
        <taxon>Eukaryota</taxon>
        <taxon>Viridiplantae</taxon>
        <taxon>Streptophyta</taxon>
        <taxon>Embryophyta</taxon>
        <taxon>Tracheophyta</taxon>
        <taxon>Spermatophyta</taxon>
        <taxon>Magnoliopsida</taxon>
        <taxon>eudicotyledons</taxon>
        <taxon>Gunneridae</taxon>
        <taxon>Pentapetalae</taxon>
        <taxon>rosids</taxon>
        <taxon>malvids</taxon>
        <taxon>Malvales</taxon>
        <taxon>Dipterocarpaceae</taxon>
        <taxon>Rubroshorea</taxon>
    </lineage>
</organism>
<gene>
    <name evidence="1" type="ORF">SLEP1_g2044</name>
</gene>
<sequence length="88" mass="9800">MATGAVYRMFDGCIAANDKDIQWRPYHRNCGCALHKLKGGSSHACSQPRNIAFPKKQWQSYCSLSIEASTFSSQSSPLPVDLSLLRKH</sequence>
<comment type="caution">
    <text evidence="1">The sequence shown here is derived from an EMBL/GenBank/DDBJ whole genome shotgun (WGS) entry which is preliminary data.</text>
</comment>
<proteinExistence type="predicted"/>
<evidence type="ECO:0000313" key="2">
    <source>
        <dbReference type="Proteomes" id="UP001054252"/>
    </source>
</evidence>